<sequence>MAKLTKQQSKAHRDAVTLLEKNVLTLDEKMFVFENWQEGAEHDNGIAGAFFTPLDYANDFKLEVCGPKILDLCAGIGVLAFAWFHFRHHDTPPQITCFEVNPAYVAIGKKLLPEATWICADVFDVWRDLPCDFDTVISNPPFGRLMTDRKAPRYTGPEFELKIVDIAAHLGTFGAFILPQASTGFRYSGAQYYERTDSPKAAKFLADTGLQFEAGCGIDTTVLQDQWKQVNVITEIACIEFPDHAPALQPDPSPLPAATEQLSLFAAEEV</sequence>
<evidence type="ECO:0000256" key="1">
    <source>
        <dbReference type="ARBA" id="ARBA00022603"/>
    </source>
</evidence>
<dbReference type="Pfam" id="PF05175">
    <property type="entry name" value="MTS"/>
    <property type="match status" value="1"/>
</dbReference>
<dbReference type="InterPro" id="IPR029063">
    <property type="entry name" value="SAM-dependent_MTases_sf"/>
</dbReference>
<keyword evidence="2" id="KW-0949">S-adenosyl-L-methionine</keyword>
<feature type="domain" description="Methyltransferase small" evidence="3">
    <location>
        <begin position="67"/>
        <end position="143"/>
    </location>
</feature>
<evidence type="ECO:0000256" key="2">
    <source>
        <dbReference type="ARBA" id="ARBA00022691"/>
    </source>
</evidence>
<accession>A0A158KW07</accession>
<evidence type="ECO:0000259" key="3">
    <source>
        <dbReference type="Pfam" id="PF05175"/>
    </source>
</evidence>
<comment type="caution">
    <text evidence="4">The sequence shown here is derived from an EMBL/GenBank/DDBJ whole genome shotgun (WGS) entry which is preliminary data.</text>
</comment>
<dbReference type="EMBL" id="FCON02000172">
    <property type="protein sequence ID" value="SAL84899.1"/>
    <property type="molecule type" value="Genomic_DNA"/>
</dbReference>
<dbReference type="Proteomes" id="UP000054770">
    <property type="component" value="Unassembled WGS sequence"/>
</dbReference>
<keyword evidence="1" id="KW-0489">Methyltransferase</keyword>
<dbReference type="GO" id="GO:0008170">
    <property type="term" value="F:N-methyltransferase activity"/>
    <property type="evidence" value="ECO:0007669"/>
    <property type="project" value="UniProtKB-ARBA"/>
</dbReference>
<protein>
    <recommendedName>
        <fullName evidence="3">Methyltransferase small domain-containing protein</fullName>
    </recommendedName>
</protein>
<dbReference type="GO" id="GO:0008757">
    <property type="term" value="F:S-adenosylmethionine-dependent methyltransferase activity"/>
    <property type="evidence" value="ECO:0007669"/>
    <property type="project" value="UniProtKB-ARBA"/>
</dbReference>
<organism evidence="4 5">
    <name type="scientific">Caballeronia choica</name>
    <dbReference type="NCBI Taxonomy" id="326476"/>
    <lineage>
        <taxon>Bacteria</taxon>
        <taxon>Pseudomonadati</taxon>
        <taxon>Pseudomonadota</taxon>
        <taxon>Betaproteobacteria</taxon>
        <taxon>Burkholderiales</taxon>
        <taxon>Burkholderiaceae</taxon>
        <taxon>Caballeronia</taxon>
    </lineage>
</organism>
<dbReference type="PROSITE" id="PS00092">
    <property type="entry name" value="N6_MTASE"/>
    <property type="match status" value="1"/>
</dbReference>
<dbReference type="OrthoDB" id="9814088at2"/>
<dbReference type="RefSeq" id="WP_087649308.1">
    <property type="nucleotide sequence ID" value="NZ_FCON02000172.1"/>
</dbReference>
<evidence type="ECO:0000313" key="4">
    <source>
        <dbReference type="EMBL" id="SAL84899.1"/>
    </source>
</evidence>
<dbReference type="InterPro" id="IPR007848">
    <property type="entry name" value="Small_mtfrase_dom"/>
</dbReference>
<name>A0A158KW07_9BURK</name>
<dbReference type="InterPro" id="IPR002052">
    <property type="entry name" value="DNA_methylase_N6_adenine_CS"/>
</dbReference>
<evidence type="ECO:0000313" key="5">
    <source>
        <dbReference type="Proteomes" id="UP000054770"/>
    </source>
</evidence>
<dbReference type="GO" id="GO:0003676">
    <property type="term" value="F:nucleic acid binding"/>
    <property type="evidence" value="ECO:0007669"/>
    <property type="project" value="InterPro"/>
</dbReference>
<dbReference type="GO" id="GO:0032259">
    <property type="term" value="P:methylation"/>
    <property type="evidence" value="ECO:0007669"/>
    <property type="project" value="UniProtKB-KW"/>
</dbReference>
<keyword evidence="1" id="KW-0808">Transferase</keyword>
<dbReference type="SUPFAM" id="SSF53335">
    <property type="entry name" value="S-adenosyl-L-methionine-dependent methyltransferases"/>
    <property type="match status" value="1"/>
</dbReference>
<gene>
    <name evidence="4" type="ORF">AWB68_07485</name>
</gene>
<keyword evidence="5" id="KW-1185">Reference proteome</keyword>
<dbReference type="AlphaFoldDB" id="A0A158KW07"/>
<reference evidence="4" key="1">
    <citation type="submission" date="2016-01" db="EMBL/GenBank/DDBJ databases">
        <authorList>
            <person name="Peeters C."/>
        </authorList>
    </citation>
    <scope>NUCLEOTIDE SEQUENCE [LARGE SCALE GENOMIC DNA]</scope>
    <source>
        <strain evidence="4">LMG 22940</strain>
    </source>
</reference>
<dbReference type="Gene3D" id="3.40.50.150">
    <property type="entry name" value="Vaccinia Virus protein VP39"/>
    <property type="match status" value="1"/>
</dbReference>
<dbReference type="CDD" id="cd02440">
    <property type="entry name" value="AdoMet_MTases"/>
    <property type="match status" value="1"/>
</dbReference>
<proteinExistence type="predicted"/>